<dbReference type="STRING" id="1262914.BN533_01950"/>
<accession>R6J9H4</accession>
<gene>
    <name evidence="3" type="ORF">BN533_01950</name>
</gene>
<dbReference type="InterPro" id="IPR038729">
    <property type="entry name" value="Rad50/SbcC_AAA"/>
</dbReference>
<protein>
    <recommendedName>
        <fullName evidence="2">Rad50/SbcC-type AAA domain-containing protein</fullName>
    </recommendedName>
</protein>
<dbReference type="Gene3D" id="3.40.50.300">
    <property type="entry name" value="P-loop containing nucleotide triphosphate hydrolases"/>
    <property type="match status" value="1"/>
</dbReference>
<comment type="caution">
    <text evidence="3">The sequence shown here is derived from an EMBL/GenBank/DDBJ whole genome shotgun (WGS) entry which is preliminary data.</text>
</comment>
<evidence type="ECO:0000259" key="2">
    <source>
        <dbReference type="Pfam" id="PF13476"/>
    </source>
</evidence>
<evidence type="ECO:0000256" key="1">
    <source>
        <dbReference type="SAM" id="Coils"/>
    </source>
</evidence>
<dbReference type="RefSeq" id="WP_021718850.1">
    <property type="nucleotide sequence ID" value="NZ_DBFJLF010000084.1"/>
</dbReference>
<dbReference type="eggNOG" id="COG1196">
    <property type="taxonomic scope" value="Bacteria"/>
</dbReference>
<dbReference type="GO" id="GO:0016887">
    <property type="term" value="F:ATP hydrolysis activity"/>
    <property type="evidence" value="ECO:0007669"/>
    <property type="project" value="InterPro"/>
</dbReference>
<name>R6J9H4_9FIRM</name>
<dbReference type="InterPro" id="IPR027417">
    <property type="entry name" value="P-loop_NTPase"/>
</dbReference>
<sequence length="423" mass="47499">MTVKINSLELENVKRIKAVKLVPSANGLTILGGKNGQGKTSVLDAIAWALGGERYKPSEPQRQGSVTPPILHIELSNGLIVERKGVNGSLKVIDPQGNKGGQQILNEFVAQLALDLPKFLNANNKEKANALLQIIGIGEKLYQLDAEEQRIYNRRYEVGRIADQKKKYAAELEMYPDVPKELVSAADLIKQQQTILARNGENQRKRQMCRQYEEELAKAQIAFDEAKNRLEDAEAAVSVARKSAADLQDESTAELEANISDIDRLNIKIRANMDKEKAEIEAEEYSQQYDELTKSIEDIREQRLKLLENADLPLPELSVENGELIYRGNKWDNMSGSEQLKVATAIVRKLNPNCGFVLMDKLEQMDQDTLNEFGKWLEQEQLQVIATRVSSGKECSVIIEDGYVKEDNSLLDEGAKTWKKGEF</sequence>
<keyword evidence="1" id="KW-0175">Coiled coil</keyword>
<dbReference type="AlphaFoldDB" id="R6J9H4"/>
<dbReference type="HOGENOM" id="CLU_645006_0_0_9"/>
<dbReference type="SUPFAM" id="SSF52540">
    <property type="entry name" value="P-loop containing nucleoside triphosphate hydrolases"/>
    <property type="match status" value="1"/>
</dbReference>
<dbReference type="GO" id="GO:0006302">
    <property type="term" value="P:double-strand break repair"/>
    <property type="evidence" value="ECO:0007669"/>
    <property type="project" value="InterPro"/>
</dbReference>
<dbReference type="EMBL" id="CBDS010000102">
    <property type="protein sequence ID" value="CDB46937.1"/>
    <property type="molecule type" value="Genomic_DNA"/>
</dbReference>
<organism evidence="3">
    <name type="scientific">Phascolarctobacterium faecium</name>
    <dbReference type="NCBI Taxonomy" id="33025"/>
    <lineage>
        <taxon>Bacteria</taxon>
        <taxon>Bacillati</taxon>
        <taxon>Bacillota</taxon>
        <taxon>Negativicutes</taxon>
        <taxon>Acidaminococcales</taxon>
        <taxon>Acidaminococcaceae</taxon>
        <taxon>Phascolarctobacterium</taxon>
    </lineage>
</organism>
<feature type="coiled-coil region" evidence="1">
    <location>
        <begin position="202"/>
        <end position="309"/>
    </location>
</feature>
<feature type="domain" description="Rad50/SbcC-type AAA" evidence="2">
    <location>
        <begin position="7"/>
        <end position="302"/>
    </location>
</feature>
<reference evidence="3" key="1">
    <citation type="submission" date="2012-11" db="EMBL/GenBank/DDBJ databases">
        <title>Dependencies among metagenomic species, viruses, plasmids and units of genetic variation.</title>
        <authorList>
            <person name="Nielsen H.B."/>
            <person name="Almeida M."/>
            <person name="Juncker A.S."/>
            <person name="Rasmussen S."/>
            <person name="Li J."/>
            <person name="Sunagawa S."/>
            <person name="Plichta D."/>
            <person name="Gautier L."/>
            <person name="Le Chatelier E."/>
            <person name="Peletier E."/>
            <person name="Bonde I."/>
            <person name="Nielsen T."/>
            <person name="Manichanh C."/>
            <person name="Arumugam M."/>
            <person name="Batto J."/>
            <person name="Santos M.B.Q.D."/>
            <person name="Blom N."/>
            <person name="Borruel N."/>
            <person name="Burgdorf K.S."/>
            <person name="Boumezbeur F."/>
            <person name="Casellas F."/>
            <person name="Dore J."/>
            <person name="Guarner F."/>
            <person name="Hansen T."/>
            <person name="Hildebrand F."/>
            <person name="Kaas R.S."/>
            <person name="Kennedy S."/>
            <person name="Kristiansen K."/>
            <person name="Kultima J.R."/>
            <person name="Leonard P."/>
            <person name="Levenez F."/>
            <person name="Lund O."/>
            <person name="Moumen B."/>
            <person name="Le Paslier D."/>
            <person name="Pons N."/>
            <person name="Pedersen O."/>
            <person name="Prifti E."/>
            <person name="Qin J."/>
            <person name="Raes J."/>
            <person name="Tap J."/>
            <person name="Tims S."/>
            <person name="Ussery D.W."/>
            <person name="Yamada T."/>
            <person name="MetaHit consortium"/>
            <person name="Renault P."/>
            <person name="Sicheritz-Ponten T."/>
            <person name="Bork P."/>
            <person name="Wang J."/>
            <person name="Brunak S."/>
            <person name="Ehrlich S.D."/>
        </authorList>
    </citation>
    <scope>NUCLEOTIDE SEQUENCE [LARGE SCALE GENOMIC DNA]</scope>
</reference>
<evidence type="ECO:0000313" key="3">
    <source>
        <dbReference type="EMBL" id="CDB46937.1"/>
    </source>
</evidence>
<dbReference type="Pfam" id="PF13476">
    <property type="entry name" value="AAA_23"/>
    <property type="match status" value="1"/>
</dbReference>
<proteinExistence type="predicted"/>